<feature type="domain" description="Alpha/beta hydrolase fold-3" evidence="4">
    <location>
        <begin position="77"/>
        <end position="282"/>
    </location>
</feature>
<dbReference type="EMBL" id="WBMS02000061">
    <property type="protein sequence ID" value="MWA07009.1"/>
    <property type="molecule type" value="Genomic_DNA"/>
</dbReference>
<sequence length="325" mass="34366">MALDEATQAFLKQMAEAGGKPLHERTPGEARAMGAALGELAGKGPEMWRVAEHSLGEPGARFLARELVPVAAPEGIIVYFHGGGWVTGHIDQFDTLARRLAERTRCTVVLVNYRKAPEHPYPAAVVDAWEAVRWAAAGSGGGDGRALPVIVAGDSAGGNLAAVVALRARDAGGPPIALQVLVYPVTDADLNTPSYTDPANALLLTREGMNWYFDHYAAVSERSRPDISPLRAEDLSGLPPAVLLLAEHDVLRTEQDAYGAALARAGVETEVEVVPGQTHGFFSMVNILPGQETGLAFVSARIRDRLSCTAPAAEAKKGKSSADFC</sequence>
<dbReference type="GO" id="GO:0016787">
    <property type="term" value="F:hydrolase activity"/>
    <property type="evidence" value="ECO:0007669"/>
    <property type="project" value="UniProtKB-KW"/>
</dbReference>
<evidence type="ECO:0000259" key="4">
    <source>
        <dbReference type="Pfam" id="PF07859"/>
    </source>
</evidence>
<evidence type="ECO:0000256" key="3">
    <source>
        <dbReference type="PROSITE-ProRule" id="PRU10038"/>
    </source>
</evidence>
<evidence type="ECO:0000313" key="5">
    <source>
        <dbReference type="EMBL" id="MWA07009.1"/>
    </source>
</evidence>
<comment type="caution">
    <text evidence="5">The sequence shown here is derived from an EMBL/GenBank/DDBJ whole genome shotgun (WGS) entry which is preliminary data.</text>
</comment>
<protein>
    <submittedName>
        <fullName evidence="5">Alpha/beta hydrolase fold domain-containing protein</fullName>
    </submittedName>
</protein>
<reference evidence="5" key="1">
    <citation type="submission" date="2019-12" db="EMBL/GenBank/DDBJ databases">
        <title>Actinomadura physcomitrii sp. nov., a novel actinomycete isolated from moss [Physcomitrium sphaericum (Ludw) Fuernr].</title>
        <authorList>
            <person name="Zhuang X."/>
        </authorList>
    </citation>
    <scope>NUCLEOTIDE SEQUENCE [LARGE SCALE GENOMIC DNA]</scope>
    <source>
        <strain evidence="5">LD22</strain>
    </source>
</reference>
<organism evidence="5 6">
    <name type="scientific">Actinomadura physcomitrii</name>
    <dbReference type="NCBI Taxonomy" id="2650748"/>
    <lineage>
        <taxon>Bacteria</taxon>
        <taxon>Bacillati</taxon>
        <taxon>Actinomycetota</taxon>
        <taxon>Actinomycetes</taxon>
        <taxon>Streptosporangiales</taxon>
        <taxon>Thermomonosporaceae</taxon>
        <taxon>Actinomadura</taxon>
    </lineage>
</organism>
<feature type="active site" evidence="3">
    <location>
        <position position="155"/>
    </location>
</feature>
<dbReference type="Gene3D" id="3.40.50.1820">
    <property type="entry name" value="alpha/beta hydrolase"/>
    <property type="match status" value="1"/>
</dbReference>
<dbReference type="InterPro" id="IPR029058">
    <property type="entry name" value="AB_hydrolase_fold"/>
</dbReference>
<dbReference type="InterPro" id="IPR013094">
    <property type="entry name" value="AB_hydrolase_3"/>
</dbReference>
<name>A0A6I4MWG0_9ACTN</name>
<evidence type="ECO:0000256" key="2">
    <source>
        <dbReference type="ARBA" id="ARBA00022801"/>
    </source>
</evidence>
<dbReference type="PROSITE" id="PS01174">
    <property type="entry name" value="LIPASE_GDXG_SER"/>
    <property type="match status" value="1"/>
</dbReference>
<dbReference type="AlphaFoldDB" id="A0A6I4MWG0"/>
<dbReference type="InterPro" id="IPR050300">
    <property type="entry name" value="GDXG_lipolytic_enzyme"/>
</dbReference>
<evidence type="ECO:0000256" key="1">
    <source>
        <dbReference type="ARBA" id="ARBA00010515"/>
    </source>
</evidence>
<dbReference type="Proteomes" id="UP000462055">
    <property type="component" value="Unassembled WGS sequence"/>
</dbReference>
<gene>
    <name evidence="5" type="ORF">F8568_043060</name>
</gene>
<keyword evidence="2 5" id="KW-0378">Hydrolase</keyword>
<dbReference type="SUPFAM" id="SSF53474">
    <property type="entry name" value="alpha/beta-Hydrolases"/>
    <property type="match status" value="1"/>
</dbReference>
<proteinExistence type="inferred from homology"/>
<dbReference type="PANTHER" id="PTHR48081">
    <property type="entry name" value="AB HYDROLASE SUPERFAMILY PROTEIN C4A8.06C"/>
    <property type="match status" value="1"/>
</dbReference>
<dbReference type="Pfam" id="PF07859">
    <property type="entry name" value="Abhydrolase_3"/>
    <property type="match status" value="1"/>
</dbReference>
<dbReference type="PANTHER" id="PTHR48081:SF8">
    <property type="entry name" value="ALPHA_BETA HYDROLASE FOLD-3 DOMAIN-CONTAINING PROTEIN-RELATED"/>
    <property type="match status" value="1"/>
</dbReference>
<evidence type="ECO:0000313" key="6">
    <source>
        <dbReference type="Proteomes" id="UP000462055"/>
    </source>
</evidence>
<keyword evidence="6" id="KW-1185">Reference proteome</keyword>
<comment type="similarity">
    <text evidence="1">Belongs to the 'GDXG' lipolytic enzyme family.</text>
</comment>
<accession>A0A6I4MWG0</accession>
<dbReference type="RefSeq" id="WP_151599922.1">
    <property type="nucleotide sequence ID" value="NZ_WBMS02000061.1"/>
</dbReference>
<dbReference type="InterPro" id="IPR033140">
    <property type="entry name" value="Lipase_GDXG_put_SER_AS"/>
</dbReference>